<dbReference type="RefSeq" id="XP_036688858.1">
    <property type="nucleotide sequence ID" value="XM_036832963.1"/>
</dbReference>
<accession>A0A8B8VVC0</accession>
<feature type="repeat" description="ANK" evidence="1">
    <location>
        <begin position="118"/>
        <end position="150"/>
    </location>
</feature>
<proteinExistence type="predicted"/>
<dbReference type="GO" id="GO:0008608">
    <property type="term" value="P:attachment of spindle microtubules to kinetochore"/>
    <property type="evidence" value="ECO:0007669"/>
    <property type="project" value="InterPro"/>
</dbReference>
<organism evidence="3 4">
    <name type="scientific">Balaenoptera musculus</name>
    <name type="common">Blue whale</name>
    <dbReference type="NCBI Taxonomy" id="9771"/>
    <lineage>
        <taxon>Eukaryota</taxon>
        <taxon>Metazoa</taxon>
        <taxon>Chordata</taxon>
        <taxon>Craniata</taxon>
        <taxon>Vertebrata</taxon>
        <taxon>Euteleostomi</taxon>
        <taxon>Mammalia</taxon>
        <taxon>Eutheria</taxon>
        <taxon>Laurasiatheria</taxon>
        <taxon>Artiodactyla</taxon>
        <taxon>Whippomorpha</taxon>
        <taxon>Cetacea</taxon>
        <taxon>Mysticeti</taxon>
        <taxon>Balaenopteridae</taxon>
        <taxon>Balaenoptera</taxon>
    </lineage>
</organism>
<dbReference type="SMART" id="SM00248">
    <property type="entry name" value="ANK"/>
    <property type="match status" value="2"/>
</dbReference>
<evidence type="ECO:0000313" key="3">
    <source>
        <dbReference type="Proteomes" id="UP000694857"/>
    </source>
</evidence>
<feature type="compositionally biased region" description="Polar residues" evidence="2">
    <location>
        <begin position="38"/>
        <end position="47"/>
    </location>
</feature>
<dbReference type="OrthoDB" id="5962695at2759"/>
<keyword evidence="1" id="KW-0040">ANK repeat</keyword>
<evidence type="ECO:0000313" key="4">
    <source>
        <dbReference type="RefSeq" id="XP_036688858.1"/>
    </source>
</evidence>
<dbReference type="Proteomes" id="UP000694857">
    <property type="component" value="Chromosome 19"/>
</dbReference>
<dbReference type="InterPro" id="IPR002110">
    <property type="entry name" value="Ankyrin_rpt"/>
</dbReference>
<dbReference type="GO" id="GO:0000776">
    <property type="term" value="C:kinetochore"/>
    <property type="evidence" value="ECO:0007669"/>
    <property type="project" value="TreeGrafter"/>
</dbReference>
<dbReference type="KEGG" id="bmus:118884857"/>
<dbReference type="GO" id="GO:0007094">
    <property type="term" value="P:mitotic spindle assembly checkpoint signaling"/>
    <property type="evidence" value="ECO:0007669"/>
    <property type="project" value="InterPro"/>
</dbReference>
<keyword evidence="3" id="KW-1185">Reference proteome</keyword>
<feature type="region of interest" description="Disordered" evidence="2">
    <location>
        <begin position="347"/>
        <end position="395"/>
    </location>
</feature>
<dbReference type="Pfam" id="PF00023">
    <property type="entry name" value="Ank"/>
    <property type="match status" value="1"/>
</dbReference>
<evidence type="ECO:0000256" key="1">
    <source>
        <dbReference type="PROSITE-ProRule" id="PRU00023"/>
    </source>
</evidence>
<protein>
    <submittedName>
        <fullName evidence="4">Inactive serine/threonine-protein kinase TEX14-like isoform X1</fullName>
    </submittedName>
</protein>
<dbReference type="GO" id="GO:0030496">
    <property type="term" value="C:midbody"/>
    <property type="evidence" value="ECO:0007669"/>
    <property type="project" value="TreeGrafter"/>
</dbReference>
<dbReference type="GO" id="GO:0007140">
    <property type="term" value="P:male meiotic nuclear division"/>
    <property type="evidence" value="ECO:0007669"/>
    <property type="project" value="InterPro"/>
</dbReference>
<dbReference type="PROSITE" id="PS50088">
    <property type="entry name" value="ANK_REPEAT"/>
    <property type="match status" value="2"/>
</dbReference>
<evidence type="ECO:0000256" key="2">
    <source>
        <dbReference type="SAM" id="MobiDB-lite"/>
    </source>
</evidence>
<dbReference type="InterPro" id="IPR039339">
    <property type="entry name" value="Tex14"/>
</dbReference>
<name>A0A8B8VVC0_BALMU</name>
<dbReference type="Gene3D" id="1.25.40.20">
    <property type="entry name" value="Ankyrin repeat-containing domain"/>
    <property type="match status" value="1"/>
</dbReference>
<gene>
    <name evidence="4" type="primary">LOC118884857</name>
</gene>
<reference evidence="4" key="1">
    <citation type="submission" date="2025-08" db="UniProtKB">
        <authorList>
            <consortium name="RefSeq"/>
        </authorList>
    </citation>
    <scope>IDENTIFICATION</scope>
    <source>
        <tissue evidence="4">Epidermis and Blubber</tissue>
    </source>
</reference>
<dbReference type="InterPro" id="IPR036770">
    <property type="entry name" value="Ankyrin_rpt-contain_sf"/>
</dbReference>
<dbReference type="AlphaFoldDB" id="A0A8B8VVC0"/>
<feature type="compositionally biased region" description="Polar residues" evidence="2">
    <location>
        <begin position="385"/>
        <end position="395"/>
    </location>
</feature>
<dbReference type="PANTHER" id="PTHR23060">
    <property type="entry name" value="TESTIS EXPRESSED GENE 14"/>
    <property type="match status" value="1"/>
</dbReference>
<dbReference type="PANTHER" id="PTHR23060:SF2">
    <property type="entry name" value="RHO GTPASE ACTIVATING PROTEIN 33, OPPOSITE STRAND"/>
    <property type="match status" value="1"/>
</dbReference>
<sequence>MSPCSSSVDLMVRTVLRWILRQSPQRLEVGVPGHRDGTWSQGSPSQGGTVGAGNWERTSAPGVRGRGNPQPCCPSVVQVDGENSAGQTVLFLAALLGHSSAVQLLLAFGTSPNHRCLDGSTPVHAGAFSGCSLLVLHVLQAGGDLRLHDQQGRIPREWAEQGGAKQSWEVSRGWGGVRASGRAAHPASPHVPPPVRVLEPLQICCAHTSALVHGSELARTAPLGQLQASSGQSLCGGLRLTHTDRARRPEQIRTPQIPAFGFGQPQRSSLWPLGLVTGGPLTDLEELLPARGGPDCTYESSSHTLMANLPWRGHPVTVTVTVTVQQLKAPGAQPDVLMPDLQHCGYVTPALPPGQPSPAEQSPACPPDSSVSETEAQGVWRWPRLQSSPLGQRLA</sequence>
<dbReference type="GeneID" id="118884857"/>
<feature type="repeat" description="ANK" evidence="1">
    <location>
        <begin position="85"/>
        <end position="117"/>
    </location>
</feature>
<dbReference type="GO" id="GO:0045171">
    <property type="term" value="C:intercellular bridge"/>
    <property type="evidence" value="ECO:0007669"/>
    <property type="project" value="TreeGrafter"/>
</dbReference>
<dbReference type="GO" id="GO:0043063">
    <property type="term" value="P:intercellular bridge organization"/>
    <property type="evidence" value="ECO:0007669"/>
    <property type="project" value="InterPro"/>
</dbReference>
<feature type="region of interest" description="Disordered" evidence="2">
    <location>
        <begin position="29"/>
        <end position="71"/>
    </location>
</feature>
<dbReference type="GO" id="GO:0051306">
    <property type="term" value="P:mitotic sister chromatid separation"/>
    <property type="evidence" value="ECO:0007669"/>
    <property type="project" value="InterPro"/>
</dbReference>
<dbReference type="SUPFAM" id="SSF48403">
    <property type="entry name" value="Ankyrin repeat"/>
    <property type="match status" value="1"/>
</dbReference>